<sequence length="90" mass="10250">MYIYIIIDADVIGSHLEWKDGNWVYPINGGDDIFIRSLFIKKVKSFSLSLADPSFTLPGIKPALLIITSSSRRKKNNNNNKKIEKVSEEH</sequence>
<accession>A0ACC0HWS8</accession>
<gene>
    <name evidence="1" type="ORF">LOK49_LG05G02014</name>
</gene>
<comment type="caution">
    <text evidence="1">The sequence shown here is derived from an EMBL/GenBank/DDBJ whole genome shotgun (WGS) entry which is preliminary data.</text>
</comment>
<keyword evidence="2" id="KW-1185">Reference proteome</keyword>
<name>A0ACC0HWS8_9ERIC</name>
<organism evidence="1 2">
    <name type="scientific">Camellia lanceoleosa</name>
    <dbReference type="NCBI Taxonomy" id="1840588"/>
    <lineage>
        <taxon>Eukaryota</taxon>
        <taxon>Viridiplantae</taxon>
        <taxon>Streptophyta</taxon>
        <taxon>Embryophyta</taxon>
        <taxon>Tracheophyta</taxon>
        <taxon>Spermatophyta</taxon>
        <taxon>Magnoliopsida</taxon>
        <taxon>eudicotyledons</taxon>
        <taxon>Gunneridae</taxon>
        <taxon>Pentapetalae</taxon>
        <taxon>asterids</taxon>
        <taxon>Ericales</taxon>
        <taxon>Theaceae</taxon>
        <taxon>Camellia</taxon>
    </lineage>
</organism>
<dbReference type="Proteomes" id="UP001060215">
    <property type="component" value="Chromosome 4"/>
</dbReference>
<proteinExistence type="predicted"/>
<reference evidence="1 2" key="1">
    <citation type="journal article" date="2022" name="Plant J.">
        <title>Chromosome-level genome of Camellia lanceoleosa provides a valuable resource for understanding genome evolution and self-incompatibility.</title>
        <authorList>
            <person name="Gong W."/>
            <person name="Xiao S."/>
            <person name="Wang L."/>
            <person name="Liao Z."/>
            <person name="Chang Y."/>
            <person name="Mo W."/>
            <person name="Hu G."/>
            <person name="Li W."/>
            <person name="Zhao G."/>
            <person name="Zhu H."/>
            <person name="Hu X."/>
            <person name="Ji K."/>
            <person name="Xiang X."/>
            <person name="Song Q."/>
            <person name="Yuan D."/>
            <person name="Jin S."/>
            <person name="Zhang L."/>
        </authorList>
    </citation>
    <scope>NUCLEOTIDE SEQUENCE [LARGE SCALE GENOMIC DNA]</scope>
    <source>
        <strain evidence="1">SQ_2022a</strain>
    </source>
</reference>
<protein>
    <submittedName>
        <fullName evidence="1">Uncharacterized protein</fullName>
    </submittedName>
</protein>
<dbReference type="EMBL" id="CM045761">
    <property type="protein sequence ID" value="KAI8016521.1"/>
    <property type="molecule type" value="Genomic_DNA"/>
</dbReference>
<evidence type="ECO:0000313" key="1">
    <source>
        <dbReference type="EMBL" id="KAI8016521.1"/>
    </source>
</evidence>
<evidence type="ECO:0000313" key="2">
    <source>
        <dbReference type="Proteomes" id="UP001060215"/>
    </source>
</evidence>